<dbReference type="AlphaFoldDB" id="A0A9Y2P2N4"/>
<reference evidence="2 3" key="1">
    <citation type="submission" date="2023-06" db="EMBL/GenBank/DDBJ databases">
        <title>Parasedimentitalea psychrophila sp. nov., a psychrophilic bacterium isolated from deep-sea sediment.</title>
        <authorList>
            <person name="Li A."/>
        </authorList>
    </citation>
    <scope>NUCLEOTIDE SEQUENCE [LARGE SCALE GENOMIC DNA]</scope>
    <source>
        <strain evidence="2 3">QS115</strain>
    </source>
</reference>
<sequence length="254" mass="28006">MKGWSIFAHSVGMVTRNLPEALRIALVPVLIGFALIVALTVMTGLSIGTMSDPEAMDKMMRDGGMGAFFFPFILFAIVFIVIELWIFVSWHRFILLEEYPTGWIPEFRFDRIMAYLGRGFLIGVIMVAMWIPVMLAVTILGPLGVLIMLGAMFFSVVLVYRLVAILPAAAIGEPLTVGQAWEATRGASGTILVLVFVIFVAQFLLQLVTALSLMVFPPFGIVFQLFVALVMSLVNVSILTTFYGHYVEGREIGS</sequence>
<feature type="transmembrane region" description="Helical" evidence="1">
    <location>
        <begin position="221"/>
        <end position="244"/>
    </location>
</feature>
<keyword evidence="3" id="KW-1185">Reference proteome</keyword>
<dbReference type="KEGG" id="ppso:QPJ95_07955"/>
<feature type="transmembrane region" description="Helical" evidence="1">
    <location>
        <begin position="120"/>
        <end position="140"/>
    </location>
</feature>
<keyword evidence="1" id="KW-0812">Transmembrane</keyword>
<dbReference type="EMBL" id="CP127247">
    <property type="protein sequence ID" value="WIY26836.1"/>
    <property type="molecule type" value="Genomic_DNA"/>
</dbReference>
<keyword evidence="1" id="KW-1133">Transmembrane helix</keyword>
<organism evidence="2 3">
    <name type="scientific">Parasedimentitalea psychrophila</name>
    <dbReference type="NCBI Taxonomy" id="2997337"/>
    <lineage>
        <taxon>Bacteria</taxon>
        <taxon>Pseudomonadati</taxon>
        <taxon>Pseudomonadota</taxon>
        <taxon>Alphaproteobacteria</taxon>
        <taxon>Rhodobacterales</taxon>
        <taxon>Paracoccaceae</taxon>
        <taxon>Parasedimentitalea</taxon>
    </lineage>
</organism>
<feature type="transmembrane region" description="Helical" evidence="1">
    <location>
        <begin position="146"/>
        <end position="170"/>
    </location>
</feature>
<dbReference type="Proteomes" id="UP001238334">
    <property type="component" value="Chromosome"/>
</dbReference>
<gene>
    <name evidence="2" type="ORF">QPJ95_07955</name>
</gene>
<feature type="transmembrane region" description="Helical" evidence="1">
    <location>
        <begin position="67"/>
        <end position="88"/>
    </location>
</feature>
<evidence type="ECO:0000256" key="1">
    <source>
        <dbReference type="SAM" id="Phobius"/>
    </source>
</evidence>
<accession>A0A9Y2P2N4</accession>
<proteinExistence type="predicted"/>
<dbReference type="RefSeq" id="WP_270917278.1">
    <property type="nucleotide sequence ID" value="NZ_CP127247.1"/>
</dbReference>
<evidence type="ECO:0000313" key="2">
    <source>
        <dbReference type="EMBL" id="WIY26836.1"/>
    </source>
</evidence>
<name>A0A9Y2P2N4_9RHOB</name>
<evidence type="ECO:0000313" key="3">
    <source>
        <dbReference type="Proteomes" id="UP001238334"/>
    </source>
</evidence>
<protein>
    <submittedName>
        <fullName evidence="2">Uncharacterized protein</fullName>
    </submittedName>
</protein>
<feature type="transmembrane region" description="Helical" evidence="1">
    <location>
        <begin position="191"/>
        <end position="215"/>
    </location>
</feature>
<keyword evidence="1" id="KW-0472">Membrane</keyword>
<feature type="transmembrane region" description="Helical" evidence="1">
    <location>
        <begin position="21"/>
        <end position="47"/>
    </location>
</feature>